<evidence type="ECO:0000256" key="4">
    <source>
        <dbReference type="ARBA" id="ARBA00023136"/>
    </source>
</evidence>
<dbReference type="Proteomes" id="UP000274504">
    <property type="component" value="Unassembled WGS sequence"/>
</dbReference>
<feature type="transmembrane region" description="Helical" evidence="5">
    <location>
        <begin position="208"/>
        <end position="230"/>
    </location>
</feature>
<dbReference type="InterPro" id="IPR006214">
    <property type="entry name" value="Bax_inhibitor_1-related"/>
</dbReference>
<dbReference type="OrthoDB" id="7933078at2759"/>
<reference evidence="10" key="1">
    <citation type="submission" date="2017-02" db="UniProtKB">
        <authorList>
            <consortium name="WormBaseParasite"/>
        </authorList>
    </citation>
    <scope>IDENTIFICATION</scope>
</reference>
<keyword evidence="3 5" id="KW-1133">Transmembrane helix</keyword>
<feature type="transmembrane region" description="Helical" evidence="5">
    <location>
        <begin position="94"/>
        <end position="115"/>
    </location>
</feature>
<reference evidence="6 8" key="2">
    <citation type="submission" date="2018-11" db="EMBL/GenBank/DDBJ databases">
        <authorList>
            <consortium name="Pathogen Informatics"/>
        </authorList>
    </citation>
    <scope>NUCLEOTIDE SEQUENCE [LARGE SCALE GENOMIC DNA]</scope>
</reference>
<dbReference type="GO" id="GO:0016020">
    <property type="term" value="C:membrane"/>
    <property type="evidence" value="ECO:0007669"/>
    <property type="project" value="UniProtKB-SubCell"/>
</dbReference>
<evidence type="ECO:0000256" key="2">
    <source>
        <dbReference type="ARBA" id="ARBA00022692"/>
    </source>
</evidence>
<feature type="transmembrane region" description="Helical" evidence="5">
    <location>
        <begin position="151"/>
        <end position="170"/>
    </location>
</feature>
<comment type="subcellular location">
    <subcellularLocation>
        <location evidence="1">Membrane</location>
        <topology evidence="1">Multi-pass membrane protein</topology>
    </subcellularLocation>
</comment>
<evidence type="ECO:0000313" key="8">
    <source>
        <dbReference type="Proteomes" id="UP000274504"/>
    </source>
</evidence>
<comment type="similarity">
    <text evidence="5">Belongs to the BI1 family.</text>
</comment>
<dbReference type="EMBL" id="CABIJS010000032">
    <property type="protein sequence ID" value="VUZ40208.1"/>
    <property type="molecule type" value="Genomic_DNA"/>
</dbReference>
<dbReference type="AlphaFoldDB" id="A0A0R3SV15"/>
<feature type="transmembrane region" description="Helical" evidence="5">
    <location>
        <begin position="68"/>
        <end position="87"/>
    </location>
</feature>
<proteinExistence type="inferred from homology"/>
<evidence type="ECO:0000313" key="10">
    <source>
        <dbReference type="WBParaSite" id="HDID_0000938201-mRNA-1"/>
    </source>
</evidence>
<feature type="transmembrane region" description="Helical" evidence="5">
    <location>
        <begin position="121"/>
        <end position="139"/>
    </location>
</feature>
<dbReference type="WBParaSite" id="HDID_0000938201-mRNA-1">
    <property type="protein sequence ID" value="HDID_0000938201-mRNA-1"/>
    <property type="gene ID" value="HDID_0000938201"/>
</dbReference>
<evidence type="ECO:0000313" key="9">
    <source>
        <dbReference type="Proteomes" id="UP000321570"/>
    </source>
</evidence>
<dbReference type="Pfam" id="PF01027">
    <property type="entry name" value="Bax1-I"/>
    <property type="match status" value="1"/>
</dbReference>
<feature type="transmembrane region" description="Helical" evidence="5">
    <location>
        <begin position="35"/>
        <end position="56"/>
    </location>
</feature>
<dbReference type="Proteomes" id="UP000321570">
    <property type="component" value="Unassembled WGS sequence"/>
</dbReference>
<reference evidence="7 9" key="3">
    <citation type="submission" date="2019-07" db="EMBL/GenBank/DDBJ databases">
        <authorList>
            <person name="Jastrzebski P J."/>
            <person name="Paukszto L."/>
            <person name="Jastrzebski P J."/>
        </authorList>
    </citation>
    <scope>NUCLEOTIDE SEQUENCE [LARGE SCALE GENOMIC DNA]</scope>
    <source>
        <strain evidence="7 9">WMS-il1</strain>
    </source>
</reference>
<keyword evidence="4 5" id="KW-0472">Membrane</keyword>
<dbReference type="PANTHER" id="PTHR23291:SF50">
    <property type="entry name" value="PROTEIN LIFEGUARD 4"/>
    <property type="match status" value="1"/>
</dbReference>
<dbReference type="PANTHER" id="PTHR23291">
    <property type="entry name" value="BAX INHIBITOR-RELATED"/>
    <property type="match status" value="1"/>
</dbReference>
<dbReference type="EMBL" id="UYSG01011278">
    <property type="protein sequence ID" value="VDL61698.1"/>
    <property type="molecule type" value="Genomic_DNA"/>
</dbReference>
<evidence type="ECO:0000256" key="3">
    <source>
        <dbReference type="ARBA" id="ARBA00022989"/>
    </source>
</evidence>
<evidence type="ECO:0000256" key="1">
    <source>
        <dbReference type="ARBA" id="ARBA00004141"/>
    </source>
</evidence>
<sequence length="236" mass="26626">MIGSDLEGKLENDFEFNNCVKGADIYIRMGFVRKIYSILSVQLLLTCFTGAIMCTFKEPVSLFLSDKPYILFGLFIASIVLMIAMFVKRYDNPINFILLFTFTIAESFLVGLAVVHYDTNMVLQAFFITLAVTVSLTIYSMQTKREFSSWASCLGCCLLALLVGGISNVFFGLPVIQLATSIGGAILFSFFLIYDTQMMMQRYSPEEYIVAAITLYLDILNLFLYILRILQSTNNN</sequence>
<keyword evidence="2 5" id="KW-0812">Transmembrane</keyword>
<evidence type="ECO:0000313" key="6">
    <source>
        <dbReference type="EMBL" id="VDL61698.1"/>
    </source>
</evidence>
<keyword evidence="9" id="KW-1185">Reference proteome</keyword>
<organism evidence="10">
    <name type="scientific">Hymenolepis diminuta</name>
    <name type="common">Rat tapeworm</name>
    <dbReference type="NCBI Taxonomy" id="6216"/>
    <lineage>
        <taxon>Eukaryota</taxon>
        <taxon>Metazoa</taxon>
        <taxon>Spiralia</taxon>
        <taxon>Lophotrochozoa</taxon>
        <taxon>Platyhelminthes</taxon>
        <taxon>Cestoda</taxon>
        <taxon>Eucestoda</taxon>
        <taxon>Cyclophyllidea</taxon>
        <taxon>Hymenolepididae</taxon>
        <taxon>Hymenolepis</taxon>
    </lineage>
</organism>
<accession>A0A0R3SV15</accession>
<evidence type="ECO:0000256" key="5">
    <source>
        <dbReference type="RuleBase" id="RU004379"/>
    </source>
</evidence>
<protein>
    <submittedName>
        <fullName evidence="10">Transmembrane BAX inhibitor motif-containing protein 4</fullName>
    </submittedName>
</protein>
<gene>
    <name evidence="6" type="ORF">HDID_LOCUS9380</name>
    <name evidence="7" type="ORF">WMSIL1_LOCUS1303</name>
</gene>
<evidence type="ECO:0000313" key="7">
    <source>
        <dbReference type="EMBL" id="VUZ40208.1"/>
    </source>
</evidence>
<name>A0A0R3SV15_HYMDI</name>
<feature type="transmembrane region" description="Helical" evidence="5">
    <location>
        <begin position="176"/>
        <end position="196"/>
    </location>
</feature>
<dbReference type="STRING" id="6216.A0A0R3SV15"/>